<protein>
    <submittedName>
        <fullName evidence="1">Uncharacterized protein</fullName>
    </submittedName>
</protein>
<evidence type="ECO:0000313" key="2">
    <source>
        <dbReference type="Proteomes" id="UP000030700"/>
    </source>
</evidence>
<dbReference type="EMBL" id="DF820455">
    <property type="protein sequence ID" value="GAK50076.1"/>
    <property type="molecule type" value="Genomic_DNA"/>
</dbReference>
<name>A0A0S6VW80_9BACT</name>
<gene>
    <name evidence="1" type="ORF">U14_01302</name>
</gene>
<accession>A0A0S6VW80</accession>
<sequence length="108" mass="12087">MIVWGVLWGRCLHTKTRRSTIQAGLMETWDAATWLRGDSERLEHVSSCPLTPHRQTNASGQSNDAHCVERLSWTAAEQTPGKRGPLNECPNGHQVKRFRVLRLGNGGL</sequence>
<dbReference type="STRING" id="1499966.U14_01302"/>
<dbReference type="Proteomes" id="UP000030700">
    <property type="component" value="Unassembled WGS sequence"/>
</dbReference>
<dbReference type="AlphaFoldDB" id="A0A0S6VW80"/>
<reference evidence="1" key="1">
    <citation type="journal article" date="2015" name="PeerJ">
        <title>First genomic representation of candidate bacterial phylum KSB3 points to enhanced environmental sensing as a trigger of wastewater bulking.</title>
        <authorList>
            <person name="Sekiguchi Y."/>
            <person name="Ohashi A."/>
            <person name="Parks D.H."/>
            <person name="Yamauchi T."/>
            <person name="Tyson G.W."/>
            <person name="Hugenholtz P."/>
        </authorList>
    </citation>
    <scope>NUCLEOTIDE SEQUENCE [LARGE SCALE GENOMIC DNA]</scope>
</reference>
<evidence type="ECO:0000313" key="1">
    <source>
        <dbReference type="EMBL" id="GAK50076.1"/>
    </source>
</evidence>
<organism evidence="1">
    <name type="scientific">Candidatus Moduliflexus flocculans</name>
    <dbReference type="NCBI Taxonomy" id="1499966"/>
    <lineage>
        <taxon>Bacteria</taxon>
        <taxon>Candidatus Moduliflexota</taxon>
        <taxon>Candidatus Moduliflexia</taxon>
        <taxon>Candidatus Moduliflexales</taxon>
        <taxon>Candidatus Moduliflexaceae</taxon>
    </lineage>
</organism>
<keyword evidence="2" id="KW-1185">Reference proteome</keyword>
<proteinExistence type="predicted"/>
<dbReference type="HOGENOM" id="CLU_2191800_0_0_0"/>